<evidence type="ECO:0000313" key="2">
    <source>
        <dbReference type="EMBL" id="KAK1752942.1"/>
    </source>
</evidence>
<reference evidence="2" key="1">
    <citation type="submission" date="2023-06" db="EMBL/GenBank/DDBJ databases">
        <title>Genome-scale phylogeny and comparative genomics of the fungal order Sordariales.</title>
        <authorList>
            <consortium name="Lawrence Berkeley National Laboratory"/>
            <person name="Hensen N."/>
            <person name="Bonometti L."/>
            <person name="Westerberg I."/>
            <person name="Brannstrom I.O."/>
            <person name="Guillou S."/>
            <person name="Cros-Aarteil S."/>
            <person name="Calhoun S."/>
            <person name="Haridas S."/>
            <person name="Kuo A."/>
            <person name="Mondo S."/>
            <person name="Pangilinan J."/>
            <person name="Riley R."/>
            <person name="Labutti K."/>
            <person name="Andreopoulos B."/>
            <person name="Lipzen A."/>
            <person name="Chen C."/>
            <person name="Yanf M."/>
            <person name="Daum C."/>
            <person name="Ng V."/>
            <person name="Clum A."/>
            <person name="Steindorff A."/>
            <person name="Ohm R."/>
            <person name="Martin F."/>
            <person name="Silar P."/>
            <person name="Natvig D."/>
            <person name="Lalanne C."/>
            <person name="Gautier V."/>
            <person name="Ament-Velasquez S.L."/>
            <person name="Kruys A."/>
            <person name="Hutchinson M.I."/>
            <person name="Powell A.J."/>
            <person name="Barry K."/>
            <person name="Miller A.N."/>
            <person name="Grigoriev I.V."/>
            <person name="Debuchy R."/>
            <person name="Gladieux P."/>
            <person name="Thoren M.H."/>
            <person name="Johannesson H."/>
        </authorList>
    </citation>
    <scope>NUCLEOTIDE SEQUENCE</scope>
    <source>
        <strain evidence="2">PSN4</strain>
    </source>
</reference>
<evidence type="ECO:0000256" key="1">
    <source>
        <dbReference type="SAM" id="SignalP"/>
    </source>
</evidence>
<dbReference type="AlphaFoldDB" id="A0AAJ0B7G6"/>
<comment type="caution">
    <text evidence="2">The sequence shown here is derived from an EMBL/GenBank/DDBJ whole genome shotgun (WGS) entry which is preliminary data.</text>
</comment>
<dbReference type="Proteomes" id="UP001239445">
    <property type="component" value="Unassembled WGS sequence"/>
</dbReference>
<proteinExistence type="predicted"/>
<keyword evidence="3" id="KW-1185">Reference proteome</keyword>
<keyword evidence="1" id="KW-0732">Signal</keyword>
<feature type="signal peptide" evidence="1">
    <location>
        <begin position="1"/>
        <end position="19"/>
    </location>
</feature>
<accession>A0AAJ0B7G6</accession>
<protein>
    <submittedName>
        <fullName evidence="2">Uncharacterized protein</fullName>
    </submittedName>
</protein>
<dbReference type="EMBL" id="MU839838">
    <property type="protein sequence ID" value="KAK1752942.1"/>
    <property type="molecule type" value="Genomic_DNA"/>
</dbReference>
<name>A0AAJ0B7G6_9PEZI</name>
<organism evidence="2 3">
    <name type="scientific">Echria macrotheca</name>
    <dbReference type="NCBI Taxonomy" id="438768"/>
    <lineage>
        <taxon>Eukaryota</taxon>
        <taxon>Fungi</taxon>
        <taxon>Dikarya</taxon>
        <taxon>Ascomycota</taxon>
        <taxon>Pezizomycotina</taxon>
        <taxon>Sordariomycetes</taxon>
        <taxon>Sordariomycetidae</taxon>
        <taxon>Sordariales</taxon>
        <taxon>Schizotheciaceae</taxon>
        <taxon>Echria</taxon>
    </lineage>
</organism>
<gene>
    <name evidence="2" type="ORF">QBC47DRAFT_387409</name>
</gene>
<sequence>MHSIAIASLLAVAATFTSAAPTGAKQPRAYYVCAINNFRGECSVDPCAISWCPDYKWGTYEPVSPAPVPVPAPAPAPATTPKAFYVCANNNFRGDCSVDPCAISWCPDYKPGTYEPVAAVKRSDPTVCAPGTGYFQSCSNGFRGCCKGDACGNSWCPDSFNVKRSEVVTPKRSDPTVCAPGTGFFQSCSNGFRGCCKGDACGNSWCPDTVDVKRSEAATPKRSDPTVCAPGTGFFQSCSNGFRGCCKGDACGSSWCPDFKFGTFEPIGTSTKTETKTTAVPVPETKPVAVQPGTCAPGTGYYQVCASGFKGCCKTDACTFGWCSA</sequence>
<feature type="chain" id="PRO_5042507110" evidence="1">
    <location>
        <begin position="20"/>
        <end position="325"/>
    </location>
</feature>
<evidence type="ECO:0000313" key="3">
    <source>
        <dbReference type="Proteomes" id="UP001239445"/>
    </source>
</evidence>